<organism evidence="2 3">
    <name type="scientific">Chrysochromulina tobinii</name>
    <dbReference type="NCBI Taxonomy" id="1460289"/>
    <lineage>
        <taxon>Eukaryota</taxon>
        <taxon>Haptista</taxon>
        <taxon>Haptophyta</taxon>
        <taxon>Prymnesiophyceae</taxon>
        <taxon>Prymnesiales</taxon>
        <taxon>Chrysochromulinaceae</taxon>
        <taxon>Chrysochromulina</taxon>
    </lineage>
</organism>
<dbReference type="AlphaFoldDB" id="A0A0M0K5R2"/>
<accession>A0A0M0K5R2</accession>
<evidence type="ECO:0000256" key="1">
    <source>
        <dbReference type="SAM" id="Phobius"/>
    </source>
</evidence>
<sequence length="162" mass="18319">MASGPVNPAMLERLLAASANFSAANLTQSFMTDMLGFYHAVDWSEPWLRGLAVFHILVWTIAIAFRRWDNVQMLLLVSILGVVYSAETLNRLGGEHWQQFAGQNYFDKQGVFISVLFSAPLLACTLFMLLNALRSASSLLIKVKRKELRAVARTRREEKKQE</sequence>
<keyword evidence="1" id="KW-1133">Transmembrane helix</keyword>
<protein>
    <submittedName>
        <fullName evidence="2">Transmembrane protein 18-like protein</fullName>
    </submittedName>
</protein>
<keyword evidence="1 2" id="KW-0812">Transmembrane</keyword>
<name>A0A0M0K5R2_9EUKA</name>
<reference evidence="3" key="1">
    <citation type="journal article" date="2015" name="PLoS Genet.">
        <title>Genome Sequence and Transcriptome Analyses of Chrysochromulina tobin: Metabolic Tools for Enhanced Algal Fitness in the Prominent Order Prymnesiales (Haptophyceae).</title>
        <authorList>
            <person name="Hovde B.T."/>
            <person name="Deodato C.R."/>
            <person name="Hunsperger H.M."/>
            <person name="Ryken S.A."/>
            <person name="Yost W."/>
            <person name="Jha R.K."/>
            <person name="Patterson J."/>
            <person name="Monnat R.J. Jr."/>
            <person name="Barlow S.B."/>
            <person name="Starkenburg S.R."/>
            <person name="Cattolico R.A."/>
        </authorList>
    </citation>
    <scope>NUCLEOTIDE SEQUENCE</scope>
    <source>
        <strain evidence="3">CCMP291</strain>
    </source>
</reference>
<feature type="transmembrane region" description="Helical" evidence="1">
    <location>
        <begin position="72"/>
        <end position="90"/>
    </location>
</feature>
<keyword evidence="1" id="KW-0472">Membrane</keyword>
<evidence type="ECO:0000313" key="3">
    <source>
        <dbReference type="Proteomes" id="UP000037460"/>
    </source>
</evidence>
<feature type="transmembrane region" description="Helical" evidence="1">
    <location>
        <begin position="110"/>
        <end position="133"/>
    </location>
</feature>
<dbReference type="Proteomes" id="UP000037460">
    <property type="component" value="Unassembled WGS sequence"/>
</dbReference>
<keyword evidence="3" id="KW-1185">Reference proteome</keyword>
<dbReference type="InterPro" id="IPR026721">
    <property type="entry name" value="TMEM18"/>
</dbReference>
<comment type="caution">
    <text evidence="2">The sequence shown here is derived from an EMBL/GenBank/DDBJ whole genome shotgun (WGS) entry which is preliminary data.</text>
</comment>
<feature type="transmembrane region" description="Helical" evidence="1">
    <location>
        <begin position="47"/>
        <end position="65"/>
    </location>
</feature>
<proteinExistence type="predicted"/>
<evidence type="ECO:0000313" key="2">
    <source>
        <dbReference type="EMBL" id="KOO34144.1"/>
    </source>
</evidence>
<dbReference type="Pfam" id="PF14770">
    <property type="entry name" value="TMEM18"/>
    <property type="match status" value="1"/>
</dbReference>
<gene>
    <name evidence="2" type="ORF">Ctob_008112</name>
</gene>
<dbReference type="OrthoDB" id="411535at2759"/>
<dbReference type="EMBL" id="JWZX01001314">
    <property type="protein sequence ID" value="KOO34144.1"/>
    <property type="molecule type" value="Genomic_DNA"/>
</dbReference>